<sequence length="176" mass="20599">MKCKGELKEFKIIGRRVPTAKVPKPPLFRMRIFAPDVVAAKSRFWYFMALHKKLKKTVGEIVACSQISEKNPSSVKNFGIWLRYNSRSGTHNMYREYRDITVCGAVTQCYRDMAARHRARASSIQILKIETVESSKVRRPQVKQMINSKLRFPLPHRVMRSQFRSIFQAHRPHTHL</sequence>
<evidence type="ECO:0000313" key="7">
    <source>
        <dbReference type="Proteomes" id="UP000594262"/>
    </source>
</evidence>
<dbReference type="GO" id="GO:0003735">
    <property type="term" value="F:structural constituent of ribosome"/>
    <property type="evidence" value="ECO:0007669"/>
    <property type="project" value="InterPro"/>
</dbReference>
<organism evidence="6 7">
    <name type="scientific">Clytia hemisphaerica</name>
    <dbReference type="NCBI Taxonomy" id="252671"/>
    <lineage>
        <taxon>Eukaryota</taxon>
        <taxon>Metazoa</taxon>
        <taxon>Cnidaria</taxon>
        <taxon>Hydrozoa</taxon>
        <taxon>Hydroidolina</taxon>
        <taxon>Leptothecata</taxon>
        <taxon>Obeliida</taxon>
        <taxon>Clytiidae</taxon>
        <taxon>Clytia</taxon>
    </lineage>
</organism>
<dbReference type="PIRSF" id="PIRSF002190">
    <property type="entry name" value="Ribosomal_L18a"/>
    <property type="match status" value="1"/>
</dbReference>
<dbReference type="AlphaFoldDB" id="A0A7M5XFR6"/>
<dbReference type="GO" id="GO:0005840">
    <property type="term" value="C:ribosome"/>
    <property type="evidence" value="ECO:0007669"/>
    <property type="project" value="UniProtKB-KW"/>
</dbReference>
<proteinExistence type="inferred from homology"/>
<dbReference type="InterPro" id="IPR023573">
    <property type="entry name" value="Ribosomal_eL20_dom"/>
</dbReference>
<keyword evidence="2 4" id="KW-0689">Ribosomal protein</keyword>
<reference evidence="6" key="1">
    <citation type="submission" date="2021-01" db="UniProtKB">
        <authorList>
            <consortium name="EnsemblMetazoa"/>
        </authorList>
    </citation>
    <scope>IDENTIFICATION</scope>
</reference>
<evidence type="ECO:0000256" key="1">
    <source>
        <dbReference type="ARBA" id="ARBA00009362"/>
    </source>
</evidence>
<dbReference type="Proteomes" id="UP000594262">
    <property type="component" value="Unplaced"/>
</dbReference>
<protein>
    <recommendedName>
        <fullName evidence="4">60S ribosomal protein L18a</fullName>
    </recommendedName>
</protein>
<accession>A0A7M5XFR6</accession>
<dbReference type="FunFam" id="3.10.20.10:FF:000001">
    <property type="entry name" value="60S ribosomal protein L18a"/>
    <property type="match status" value="1"/>
</dbReference>
<evidence type="ECO:0000259" key="5">
    <source>
        <dbReference type="Pfam" id="PF01775"/>
    </source>
</evidence>
<dbReference type="OrthoDB" id="1294322at2759"/>
<dbReference type="Pfam" id="PF01775">
    <property type="entry name" value="Ribosomal_L18A"/>
    <property type="match status" value="1"/>
</dbReference>
<dbReference type="GeneID" id="136809732"/>
<dbReference type="GO" id="GO:0006412">
    <property type="term" value="P:translation"/>
    <property type="evidence" value="ECO:0007669"/>
    <property type="project" value="InterPro"/>
</dbReference>
<dbReference type="SUPFAM" id="SSF160374">
    <property type="entry name" value="RplX-like"/>
    <property type="match status" value="1"/>
</dbReference>
<dbReference type="GO" id="GO:1990904">
    <property type="term" value="C:ribonucleoprotein complex"/>
    <property type="evidence" value="ECO:0007669"/>
    <property type="project" value="UniProtKB-KW"/>
</dbReference>
<evidence type="ECO:0000256" key="3">
    <source>
        <dbReference type="ARBA" id="ARBA00023274"/>
    </source>
</evidence>
<dbReference type="InterPro" id="IPR021138">
    <property type="entry name" value="Ribosomal_eL20_eukaryotes"/>
</dbReference>
<dbReference type="RefSeq" id="XP_066922380.1">
    <property type="nucleotide sequence ID" value="XM_067066279.1"/>
</dbReference>
<dbReference type="HAMAP" id="MF_00273">
    <property type="entry name" value="Ribosomal_eL20"/>
    <property type="match status" value="1"/>
</dbReference>
<dbReference type="EnsemblMetazoa" id="CLYHEMT021687.1">
    <property type="protein sequence ID" value="CLYHEMP021687.1"/>
    <property type="gene ID" value="CLYHEMG021687"/>
</dbReference>
<keyword evidence="7" id="KW-1185">Reference proteome</keyword>
<name>A0A7M5XFR6_9CNID</name>
<dbReference type="PANTHER" id="PTHR10052">
    <property type="entry name" value="60S RIBOSOMAL PROTEIN L18A"/>
    <property type="match status" value="1"/>
</dbReference>
<dbReference type="InterPro" id="IPR028877">
    <property type="entry name" value="Ribosomal_eL20"/>
</dbReference>
<evidence type="ECO:0000256" key="2">
    <source>
        <dbReference type="ARBA" id="ARBA00022980"/>
    </source>
</evidence>
<evidence type="ECO:0000313" key="6">
    <source>
        <dbReference type="EnsemblMetazoa" id="CLYHEMP021687.1"/>
    </source>
</evidence>
<evidence type="ECO:0000256" key="4">
    <source>
        <dbReference type="PIRNR" id="PIRNR002190"/>
    </source>
</evidence>
<feature type="domain" description="Large ribosomal subunit protein eL20" evidence="5">
    <location>
        <begin position="7"/>
        <end position="130"/>
    </location>
</feature>
<comment type="similarity">
    <text evidence="1 4">Belongs to the eukaryotic ribosomal protein eL20 family.</text>
</comment>
<keyword evidence="3 4" id="KW-0687">Ribonucleoprotein</keyword>
<dbReference type="FunFam" id="3.10.20.10:FF:000002">
    <property type="entry name" value="60S ribosomal protein L18a"/>
    <property type="match status" value="1"/>
</dbReference>
<dbReference type="Gene3D" id="3.10.20.10">
    <property type="match status" value="2"/>
</dbReference>